<accession>A0A974CJE2</accession>
<dbReference type="Proteomes" id="UP000694892">
    <property type="component" value="Chromosome 6S"/>
</dbReference>
<protein>
    <submittedName>
        <fullName evidence="1">Uncharacterized protein</fullName>
    </submittedName>
</protein>
<proteinExistence type="predicted"/>
<organism evidence="1 2">
    <name type="scientific">Xenopus laevis</name>
    <name type="common">African clawed frog</name>
    <dbReference type="NCBI Taxonomy" id="8355"/>
    <lineage>
        <taxon>Eukaryota</taxon>
        <taxon>Metazoa</taxon>
        <taxon>Chordata</taxon>
        <taxon>Craniata</taxon>
        <taxon>Vertebrata</taxon>
        <taxon>Euteleostomi</taxon>
        <taxon>Amphibia</taxon>
        <taxon>Batrachia</taxon>
        <taxon>Anura</taxon>
        <taxon>Pipoidea</taxon>
        <taxon>Pipidae</taxon>
        <taxon>Xenopodinae</taxon>
        <taxon>Xenopus</taxon>
        <taxon>Xenopus</taxon>
    </lineage>
</organism>
<evidence type="ECO:0000313" key="2">
    <source>
        <dbReference type="Proteomes" id="UP000694892"/>
    </source>
</evidence>
<dbReference type="PANTHER" id="PTHR31635">
    <property type="entry name" value="REVERSE TRANSCRIPTASE DOMAIN-CONTAINING PROTEIN-RELATED"/>
    <property type="match status" value="1"/>
</dbReference>
<dbReference type="AlphaFoldDB" id="A0A974CJE2"/>
<sequence>MLMGPGRGALRVGPLTERICYHPVKIPKTLNLIYKLNYLLLLHTTRGDCNKWQKLELSWLGRLATTKMTILPQIIYLLRTLQMSIPPTSLKGL</sequence>
<evidence type="ECO:0000313" key="1">
    <source>
        <dbReference type="EMBL" id="OCT74498.1"/>
    </source>
</evidence>
<gene>
    <name evidence="1" type="ORF">XELAEV_18033478mg</name>
</gene>
<dbReference type="PANTHER" id="PTHR31635:SF196">
    <property type="entry name" value="REVERSE TRANSCRIPTASE DOMAIN-CONTAINING PROTEIN-RELATED"/>
    <property type="match status" value="1"/>
</dbReference>
<dbReference type="EMBL" id="CM004477">
    <property type="protein sequence ID" value="OCT74498.1"/>
    <property type="molecule type" value="Genomic_DNA"/>
</dbReference>
<name>A0A974CJE2_XENLA</name>
<reference evidence="2" key="1">
    <citation type="journal article" date="2016" name="Nature">
        <title>Genome evolution in the allotetraploid frog Xenopus laevis.</title>
        <authorList>
            <person name="Session A.M."/>
            <person name="Uno Y."/>
            <person name="Kwon T."/>
            <person name="Chapman J.A."/>
            <person name="Toyoda A."/>
            <person name="Takahashi S."/>
            <person name="Fukui A."/>
            <person name="Hikosaka A."/>
            <person name="Suzuki A."/>
            <person name="Kondo M."/>
            <person name="van Heeringen S.J."/>
            <person name="Quigley I."/>
            <person name="Heinz S."/>
            <person name="Ogino H."/>
            <person name="Ochi H."/>
            <person name="Hellsten U."/>
            <person name="Lyons J.B."/>
            <person name="Simakov O."/>
            <person name="Putnam N."/>
            <person name="Stites J."/>
            <person name="Kuroki Y."/>
            <person name="Tanaka T."/>
            <person name="Michiue T."/>
            <person name="Watanabe M."/>
            <person name="Bogdanovic O."/>
            <person name="Lister R."/>
            <person name="Georgiou G."/>
            <person name="Paranjpe S.S."/>
            <person name="van Kruijsbergen I."/>
            <person name="Shu S."/>
            <person name="Carlson J."/>
            <person name="Kinoshita T."/>
            <person name="Ohta Y."/>
            <person name="Mawaribuchi S."/>
            <person name="Jenkins J."/>
            <person name="Grimwood J."/>
            <person name="Schmutz J."/>
            <person name="Mitros T."/>
            <person name="Mozaffari S.V."/>
            <person name="Suzuki Y."/>
            <person name="Haramoto Y."/>
            <person name="Yamamoto T.S."/>
            <person name="Takagi C."/>
            <person name="Heald R."/>
            <person name="Miller K."/>
            <person name="Haudenschild C."/>
            <person name="Kitzman J."/>
            <person name="Nakayama T."/>
            <person name="Izutsu Y."/>
            <person name="Robert J."/>
            <person name="Fortriede J."/>
            <person name="Burns K."/>
            <person name="Lotay V."/>
            <person name="Karimi K."/>
            <person name="Yasuoka Y."/>
            <person name="Dichmann D.S."/>
            <person name="Flajnik M.F."/>
            <person name="Houston D.W."/>
            <person name="Shendure J."/>
            <person name="DuPasquier L."/>
            <person name="Vize P.D."/>
            <person name="Zorn A.M."/>
            <person name="Ito M."/>
            <person name="Marcotte E.M."/>
            <person name="Wallingford J.B."/>
            <person name="Ito Y."/>
            <person name="Asashima M."/>
            <person name="Ueno N."/>
            <person name="Matsuda Y."/>
            <person name="Veenstra G.J."/>
            <person name="Fujiyama A."/>
            <person name="Harland R.M."/>
            <person name="Taira M."/>
            <person name="Rokhsar D.S."/>
        </authorList>
    </citation>
    <scope>NUCLEOTIDE SEQUENCE [LARGE SCALE GENOMIC DNA]</scope>
    <source>
        <strain evidence="2">J</strain>
    </source>
</reference>